<proteinExistence type="predicted"/>
<sequence>MKTIKNWNDQVIPVIRSAGGVLATYNPFDNLIHDNIFPFPTPEIVQKLYKSR</sequence>
<comment type="caution">
    <text evidence="1">The sequence shown here is derived from an EMBL/GenBank/DDBJ whole genome shotgun (WGS) entry which is preliminary data.</text>
</comment>
<feature type="non-terminal residue" evidence="1">
    <location>
        <position position="52"/>
    </location>
</feature>
<reference evidence="1" key="1">
    <citation type="journal article" date="2014" name="Front. Microbiol.">
        <title>High frequency of phylogenetically diverse reductive dehalogenase-homologous genes in deep subseafloor sedimentary metagenomes.</title>
        <authorList>
            <person name="Kawai M."/>
            <person name="Futagami T."/>
            <person name="Toyoda A."/>
            <person name="Takaki Y."/>
            <person name="Nishi S."/>
            <person name="Hori S."/>
            <person name="Arai W."/>
            <person name="Tsubouchi T."/>
            <person name="Morono Y."/>
            <person name="Uchiyama I."/>
            <person name="Ito T."/>
            <person name="Fujiyama A."/>
            <person name="Inagaki F."/>
            <person name="Takami H."/>
        </authorList>
    </citation>
    <scope>NUCLEOTIDE SEQUENCE</scope>
    <source>
        <strain evidence="1">Expedition CK06-06</strain>
    </source>
</reference>
<accession>X1AYU5</accession>
<name>X1AYU5_9ZZZZ</name>
<dbReference type="AlphaFoldDB" id="X1AYU5"/>
<gene>
    <name evidence="1" type="ORF">S01H4_35255</name>
</gene>
<organism evidence="1">
    <name type="scientific">marine sediment metagenome</name>
    <dbReference type="NCBI Taxonomy" id="412755"/>
    <lineage>
        <taxon>unclassified sequences</taxon>
        <taxon>metagenomes</taxon>
        <taxon>ecological metagenomes</taxon>
    </lineage>
</organism>
<dbReference type="EMBL" id="BART01018721">
    <property type="protein sequence ID" value="GAG77278.1"/>
    <property type="molecule type" value="Genomic_DNA"/>
</dbReference>
<evidence type="ECO:0000313" key="1">
    <source>
        <dbReference type="EMBL" id="GAG77278.1"/>
    </source>
</evidence>
<protein>
    <submittedName>
        <fullName evidence="1">Uncharacterized protein</fullName>
    </submittedName>
</protein>